<protein>
    <recommendedName>
        <fullName evidence="3">LysM domain-containing protein</fullName>
    </recommendedName>
</protein>
<gene>
    <name evidence="4" type="ORF">NUU61_000102</name>
</gene>
<evidence type="ECO:0000313" key="5">
    <source>
        <dbReference type="Proteomes" id="UP001141434"/>
    </source>
</evidence>
<evidence type="ECO:0000256" key="1">
    <source>
        <dbReference type="SAM" id="MobiDB-lite"/>
    </source>
</evidence>
<dbReference type="SUPFAM" id="SSF54106">
    <property type="entry name" value="LysM domain"/>
    <property type="match status" value="1"/>
</dbReference>
<feature type="domain" description="LysM" evidence="3">
    <location>
        <begin position="390"/>
        <end position="436"/>
    </location>
</feature>
<organism evidence="4 5">
    <name type="scientific">Penicillium alfredii</name>
    <dbReference type="NCBI Taxonomy" id="1506179"/>
    <lineage>
        <taxon>Eukaryota</taxon>
        <taxon>Fungi</taxon>
        <taxon>Dikarya</taxon>
        <taxon>Ascomycota</taxon>
        <taxon>Pezizomycotina</taxon>
        <taxon>Eurotiomycetes</taxon>
        <taxon>Eurotiomycetidae</taxon>
        <taxon>Eurotiales</taxon>
        <taxon>Aspergillaceae</taxon>
        <taxon>Penicillium</taxon>
    </lineage>
</organism>
<feature type="compositionally biased region" description="Gly residues" evidence="1">
    <location>
        <begin position="251"/>
        <end position="261"/>
    </location>
</feature>
<proteinExistence type="predicted"/>
<reference evidence="4" key="1">
    <citation type="submission" date="2022-11" db="EMBL/GenBank/DDBJ databases">
        <authorList>
            <person name="Petersen C."/>
        </authorList>
    </citation>
    <scope>NUCLEOTIDE SEQUENCE</scope>
    <source>
        <strain evidence="4">IBT 34128</strain>
    </source>
</reference>
<name>A0A9W9KQR3_9EURO</name>
<evidence type="ECO:0000256" key="2">
    <source>
        <dbReference type="SAM" id="SignalP"/>
    </source>
</evidence>
<feature type="compositionally biased region" description="Low complexity" evidence="1">
    <location>
        <begin position="266"/>
        <end position="318"/>
    </location>
</feature>
<dbReference type="AlphaFoldDB" id="A0A9W9KQR3"/>
<sequence>MFLTPLFLAAGSLPALISGAPVSNSQGNNLLARAYQVFAGTGSAADGWATLKQWKSFDLLWIANSQNIGKCDASWGVEDNTPEETSDMKEAIEEVTKDSPFKGYPEFIFAIMMQETKGCVRVKTTVAPDGSVSNPGLMQSHNGKFNCYENGKGVKPCKKERIVGMIRDGVTGSGGLSDALQENGGKIDAETLYKVARTYNSGSVAPSKNLGDGQGATACYATDIANRLTDKWSNGPSGCDPNTIGTMNKSEGGGASGGDAGDAGDDASSSSSDTGAAPTGAPTASNSAPAWGANTQSTLAAAATTAPAVNTPPAGNTNVGAPSPTVNAGSFQQTSAAVNNAAATNTPAPSNPVVSSVAPANTVSSAPPTQASGTTEGSQIYPSSLPGCQQRYPVVDNDYCYKVQQQFGMTLDDLRRLNPGLDERCSNLWKGYQYCVRG</sequence>
<evidence type="ECO:0000259" key="3">
    <source>
        <dbReference type="PROSITE" id="PS51782"/>
    </source>
</evidence>
<dbReference type="InterPro" id="IPR018392">
    <property type="entry name" value="LysM"/>
</dbReference>
<accession>A0A9W9KQR3</accession>
<comment type="caution">
    <text evidence="4">The sequence shown here is derived from an EMBL/GenBank/DDBJ whole genome shotgun (WGS) entry which is preliminary data.</text>
</comment>
<feature type="signal peptide" evidence="2">
    <location>
        <begin position="1"/>
        <end position="19"/>
    </location>
</feature>
<feature type="compositionally biased region" description="Polar residues" evidence="1">
    <location>
        <begin position="358"/>
        <end position="382"/>
    </location>
</feature>
<dbReference type="GeneID" id="81389854"/>
<dbReference type="InterPro" id="IPR036779">
    <property type="entry name" value="LysM_dom_sf"/>
</dbReference>
<dbReference type="EMBL" id="JAPMSZ010000001">
    <property type="protein sequence ID" value="KAJ5114343.1"/>
    <property type="molecule type" value="Genomic_DNA"/>
</dbReference>
<keyword evidence="2" id="KW-0732">Signal</keyword>
<dbReference type="RefSeq" id="XP_056515536.1">
    <property type="nucleotide sequence ID" value="XM_056650686.1"/>
</dbReference>
<feature type="chain" id="PRO_5040938200" description="LysM domain-containing protein" evidence="2">
    <location>
        <begin position="20"/>
        <end position="438"/>
    </location>
</feature>
<reference evidence="4" key="2">
    <citation type="journal article" date="2023" name="IMA Fungus">
        <title>Comparative genomic study of the Penicillium genus elucidates a diverse pangenome and 15 lateral gene transfer events.</title>
        <authorList>
            <person name="Petersen C."/>
            <person name="Sorensen T."/>
            <person name="Nielsen M.R."/>
            <person name="Sondergaard T.E."/>
            <person name="Sorensen J.L."/>
            <person name="Fitzpatrick D.A."/>
            <person name="Frisvad J.C."/>
            <person name="Nielsen K.L."/>
        </authorList>
    </citation>
    <scope>NUCLEOTIDE SEQUENCE</scope>
    <source>
        <strain evidence="4">IBT 34128</strain>
    </source>
</reference>
<dbReference type="OrthoDB" id="1193027at2759"/>
<dbReference type="Gene3D" id="3.10.350.10">
    <property type="entry name" value="LysM domain"/>
    <property type="match status" value="1"/>
</dbReference>
<feature type="region of interest" description="Disordered" evidence="1">
    <location>
        <begin position="230"/>
        <end position="328"/>
    </location>
</feature>
<dbReference type="Proteomes" id="UP001141434">
    <property type="component" value="Unassembled WGS sequence"/>
</dbReference>
<feature type="region of interest" description="Disordered" evidence="1">
    <location>
        <begin position="342"/>
        <end position="382"/>
    </location>
</feature>
<keyword evidence="5" id="KW-1185">Reference proteome</keyword>
<feature type="compositionally biased region" description="Low complexity" evidence="1">
    <location>
        <begin position="342"/>
        <end position="353"/>
    </location>
</feature>
<evidence type="ECO:0000313" key="4">
    <source>
        <dbReference type="EMBL" id="KAJ5114343.1"/>
    </source>
</evidence>
<dbReference type="PROSITE" id="PS51782">
    <property type="entry name" value="LYSM"/>
    <property type="match status" value="1"/>
</dbReference>